<evidence type="ECO:0000256" key="1">
    <source>
        <dbReference type="ARBA" id="ARBA00022729"/>
    </source>
</evidence>
<dbReference type="PANTHER" id="PTHR35891">
    <property type="entry name" value="THIOL:DISULFIDE INTERCHANGE PROTEIN DSBA"/>
    <property type="match status" value="1"/>
</dbReference>
<dbReference type="InterPro" id="IPR036249">
    <property type="entry name" value="Thioredoxin-like_sf"/>
</dbReference>
<dbReference type="Proteomes" id="UP000189437">
    <property type="component" value="Unassembled WGS sequence"/>
</dbReference>
<evidence type="ECO:0000256" key="2">
    <source>
        <dbReference type="SAM" id="SignalP"/>
    </source>
</evidence>
<comment type="caution">
    <text evidence="3">The sequence shown here is derived from an EMBL/GenBank/DDBJ whole genome shotgun (WGS) entry which is preliminary data.</text>
</comment>
<dbReference type="CDD" id="cd03019">
    <property type="entry name" value="DsbA_DsbA"/>
    <property type="match status" value="1"/>
</dbReference>
<protein>
    <recommendedName>
        <fullName evidence="5">Thiol:disulfide interchange protein DsbA</fullName>
    </recommendedName>
</protein>
<dbReference type="SUPFAM" id="SSF52833">
    <property type="entry name" value="Thioredoxin-like"/>
    <property type="match status" value="1"/>
</dbReference>
<dbReference type="PANTHER" id="PTHR35891:SF2">
    <property type="entry name" value="THIOL:DISULFIDE INTERCHANGE PROTEIN DSBA"/>
    <property type="match status" value="1"/>
</dbReference>
<name>A0A1V3IBL2_9PAST</name>
<keyword evidence="4" id="KW-1185">Reference proteome</keyword>
<accession>A0A1V3IBL2</accession>
<sequence length="235" mass="26830">MIKKMTVWRGRWLSLLGIAQLSVATANPKDFSVQNQPHLPSADTIKFEDGRDYFSYREAIAQPVRADNKTLIQFFFDYDCRVCSSAQDILALYSQIRADKILLEEYPVATVDNPFSAKVFYTLKALNANELSDALLFETSEKSRYVELSSLPNILNWVEEKGLDKTGFMEAQHSAEVKKQVQQAIQLTEEYGVFTYPYVVVGGKYVLTASTLYNDDYSVAVLDYLVNKLEKEQRK</sequence>
<reference evidence="3 4" key="1">
    <citation type="submission" date="2016-10" db="EMBL/GenBank/DDBJ databases">
        <title>Rodentibacter gen. nov. and new species.</title>
        <authorList>
            <person name="Christensen H."/>
        </authorList>
    </citation>
    <scope>NUCLEOTIDE SEQUENCE [LARGE SCALE GENOMIC DNA]</scope>
    <source>
        <strain evidence="3 4">Ac69</strain>
    </source>
</reference>
<evidence type="ECO:0000313" key="4">
    <source>
        <dbReference type="Proteomes" id="UP000189437"/>
    </source>
</evidence>
<dbReference type="EMBL" id="MLHH01000003">
    <property type="protein sequence ID" value="OOF37574.1"/>
    <property type="molecule type" value="Genomic_DNA"/>
</dbReference>
<dbReference type="STRING" id="1908258.BKK48_01205"/>
<gene>
    <name evidence="3" type="ORF">BKK48_01205</name>
</gene>
<feature type="signal peptide" evidence="2">
    <location>
        <begin position="1"/>
        <end position="26"/>
    </location>
</feature>
<evidence type="ECO:0000313" key="3">
    <source>
        <dbReference type="EMBL" id="OOF37574.1"/>
    </source>
</evidence>
<dbReference type="Gene3D" id="3.40.30.10">
    <property type="entry name" value="Glutaredoxin"/>
    <property type="match status" value="1"/>
</dbReference>
<organism evidence="3 4">
    <name type="scientific">Rodentibacter heidelbergensis</name>
    <dbReference type="NCBI Taxonomy" id="1908258"/>
    <lineage>
        <taxon>Bacteria</taxon>
        <taxon>Pseudomonadati</taxon>
        <taxon>Pseudomonadota</taxon>
        <taxon>Gammaproteobacteria</taxon>
        <taxon>Pasteurellales</taxon>
        <taxon>Pasteurellaceae</taxon>
        <taxon>Rodentibacter</taxon>
    </lineage>
</organism>
<evidence type="ECO:0008006" key="5">
    <source>
        <dbReference type="Google" id="ProtNLM"/>
    </source>
</evidence>
<dbReference type="AlphaFoldDB" id="A0A1V3IBL2"/>
<proteinExistence type="predicted"/>
<feature type="chain" id="PRO_5012911791" description="Thiol:disulfide interchange protein DsbA" evidence="2">
    <location>
        <begin position="27"/>
        <end position="235"/>
    </location>
</feature>
<dbReference type="InterPro" id="IPR023205">
    <property type="entry name" value="DsbA/DsbL"/>
</dbReference>
<keyword evidence="1 2" id="KW-0732">Signal</keyword>
<dbReference type="InterPro" id="IPR050824">
    <property type="entry name" value="Thiol_disulfide_DsbA"/>
</dbReference>